<dbReference type="PANTHER" id="PTHR43135:SF4">
    <property type="entry name" value="AMIDOHYDROLASE-RELATED DOMAIN-CONTAINING PROTEIN"/>
    <property type="match status" value="1"/>
</dbReference>
<dbReference type="RefSeq" id="WP_311421094.1">
    <property type="nucleotide sequence ID" value="NZ_JAVREH010000001.1"/>
</dbReference>
<dbReference type="Pfam" id="PF01979">
    <property type="entry name" value="Amidohydro_1"/>
    <property type="match status" value="1"/>
</dbReference>
<keyword evidence="3" id="KW-1185">Reference proteome</keyword>
<protein>
    <submittedName>
        <fullName evidence="2">Amidohydrolase family protein</fullName>
    </submittedName>
</protein>
<reference evidence="3" key="1">
    <citation type="submission" date="2023-07" db="EMBL/GenBank/DDBJ databases">
        <title>30 novel species of actinomycetes from the DSMZ collection.</title>
        <authorList>
            <person name="Nouioui I."/>
        </authorList>
    </citation>
    <scope>NUCLEOTIDE SEQUENCE [LARGE SCALE GENOMIC DNA]</scope>
    <source>
        <strain evidence="3">DSM 44399</strain>
    </source>
</reference>
<proteinExistence type="predicted"/>
<evidence type="ECO:0000313" key="2">
    <source>
        <dbReference type="EMBL" id="MDT0259935.1"/>
    </source>
</evidence>
<dbReference type="Gene3D" id="2.30.40.10">
    <property type="entry name" value="Urease, subunit C, domain 1"/>
    <property type="match status" value="1"/>
</dbReference>
<dbReference type="InterPro" id="IPR032466">
    <property type="entry name" value="Metal_Hydrolase"/>
</dbReference>
<dbReference type="PANTHER" id="PTHR43135">
    <property type="entry name" value="ALPHA-D-RIBOSE 1-METHYLPHOSPHONATE 5-TRIPHOSPHATE DIPHOSPHATASE"/>
    <property type="match status" value="1"/>
</dbReference>
<dbReference type="InterPro" id="IPR051781">
    <property type="entry name" value="Metallo-dep_Hydrolase"/>
</dbReference>
<name>A0ABU2J4M9_9ACTN</name>
<dbReference type="EMBL" id="JAVREH010000001">
    <property type="protein sequence ID" value="MDT0259935.1"/>
    <property type="molecule type" value="Genomic_DNA"/>
</dbReference>
<feature type="domain" description="Amidohydrolase-related" evidence="1">
    <location>
        <begin position="45"/>
        <end position="351"/>
    </location>
</feature>
<accession>A0ABU2J4M9</accession>
<gene>
    <name evidence="2" type="ORF">RM423_00850</name>
</gene>
<organism evidence="2 3">
    <name type="scientific">Jatrophihabitans lederbergiae</name>
    <dbReference type="NCBI Taxonomy" id="3075547"/>
    <lineage>
        <taxon>Bacteria</taxon>
        <taxon>Bacillati</taxon>
        <taxon>Actinomycetota</taxon>
        <taxon>Actinomycetes</taxon>
        <taxon>Jatrophihabitantales</taxon>
        <taxon>Jatrophihabitantaceae</taxon>
        <taxon>Jatrophihabitans</taxon>
    </lineage>
</organism>
<comment type="caution">
    <text evidence="2">The sequence shown here is derived from an EMBL/GenBank/DDBJ whole genome shotgun (WGS) entry which is preliminary data.</text>
</comment>
<dbReference type="SUPFAM" id="SSF51556">
    <property type="entry name" value="Metallo-dependent hydrolases"/>
    <property type="match status" value="1"/>
</dbReference>
<dbReference type="Proteomes" id="UP001183176">
    <property type="component" value="Unassembled WGS sequence"/>
</dbReference>
<sequence length="360" mass="39145">MPDQEALHLRGVFLPEERERDAWIVDGRLTFEPVRNAHTIADRGWVLPGLVDAHCHIGLSMDGWAEPDEQAEQAILNRDAGALLLRDAGSPVDNTGVQRREDLPRLVRAARHIARPRRYIRHLGIEVEPEDLVTEVEKQAALGDGWIKLAADWIDRSAGDLMPVWPDDVLATAIGRAHELGVRVAAHVFGEDALPGLIRAGLDSIEHGTGITDDLLDEVARRGIAVVPTLINIDTFPRIAASGAEKFPAYAAHMNALYATSRERIRHAYEAGVPIYTGTDAGGSLPHGLIRDEIAALVGAGIPQAEVIAQASWRAREWLGFEGLVEGALADLVVYDADPRTDLDTLAAPCRIVLRGIVRG</sequence>
<dbReference type="InterPro" id="IPR006680">
    <property type="entry name" value="Amidohydro-rel"/>
</dbReference>
<dbReference type="Gene3D" id="3.20.20.140">
    <property type="entry name" value="Metal-dependent hydrolases"/>
    <property type="match status" value="1"/>
</dbReference>
<dbReference type="InterPro" id="IPR011059">
    <property type="entry name" value="Metal-dep_hydrolase_composite"/>
</dbReference>
<evidence type="ECO:0000313" key="3">
    <source>
        <dbReference type="Proteomes" id="UP001183176"/>
    </source>
</evidence>
<evidence type="ECO:0000259" key="1">
    <source>
        <dbReference type="Pfam" id="PF01979"/>
    </source>
</evidence>